<dbReference type="SUPFAM" id="SSF52172">
    <property type="entry name" value="CheY-like"/>
    <property type="match status" value="1"/>
</dbReference>
<dbReference type="InterPro" id="IPR011006">
    <property type="entry name" value="CheY-like_superfamily"/>
</dbReference>
<name>A0A0G0U001_9BACT</name>
<gene>
    <name evidence="4" type="ORF">UU29_C0012G0017</name>
</gene>
<dbReference type="SMART" id="SM00448">
    <property type="entry name" value="REC"/>
    <property type="match status" value="1"/>
</dbReference>
<dbReference type="GO" id="GO:0000160">
    <property type="term" value="P:phosphorelay signal transduction system"/>
    <property type="evidence" value="ECO:0007669"/>
    <property type="project" value="InterPro"/>
</dbReference>
<dbReference type="InterPro" id="IPR001789">
    <property type="entry name" value="Sig_transdc_resp-reg_receiver"/>
</dbReference>
<dbReference type="PROSITE" id="PS50110">
    <property type="entry name" value="RESPONSE_REGULATORY"/>
    <property type="match status" value="1"/>
</dbReference>
<dbReference type="Pfam" id="PF00072">
    <property type="entry name" value="Response_reg"/>
    <property type="match status" value="1"/>
</dbReference>
<keyword evidence="1 2" id="KW-0597">Phosphoprotein</keyword>
<comment type="caution">
    <text evidence="4">The sequence shown here is derived from an EMBL/GenBank/DDBJ whole genome shotgun (WGS) entry which is preliminary data.</text>
</comment>
<evidence type="ECO:0000259" key="3">
    <source>
        <dbReference type="PROSITE" id="PS50110"/>
    </source>
</evidence>
<dbReference type="PANTHER" id="PTHR44591">
    <property type="entry name" value="STRESS RESPONSE REGULATOR PROTEIN 1"/>
    <property type="match status" value="1"/>
</dbReference>
<feature type="domain" description="Response regulatory" evidence="3">
    <location>
        <begin position="13"/>
        <end position="127"/>
    </location>
</feature>
<reference evidence="4 5" key="1">
    <citation type="journal article" date="2015" name="Nature">
        <title>rRNA introns, odd ribosomes, and small enigmatic genomes across a large radiation of phyla.</title>
        <authorList>
            <person name="Brown C.T."/>
            <person name="Hug L.A."/>
            <person name="Thomas B.C."/>
            <person name="Sharon I."/>
            <person name="Castelle C.J."/>
            <person name="Singh A."/>
            <person name="Wilkins M.J."/>
            <person name="Williams K.H."/>
            <person name="Banfield J.F."/>
        </authorList>
    </citation>
    <scope>NUCLEOTIDE SEQUENCE [LARGE SCALE GENOMIC DNA]</scope>
</reference>
<sequence length="131" mass="14471">MSNAALKDSGKKRVMAVDDDLGILEVIKIILEDKGYDVLAVADGRVVKKRVKDFLPEVILIDLWMSGMDGHEVTRELKKDSSTQHIPVVAISALSHGEKIAKEAGADDFLAKPFNIDDLIALVEKYLLKKQ</sequence>
<evidence type="ECO:0000256" key="1">
    <source>
        <dbReference type="ARBA" id="ARBA00022553"/>
    </source>
</evidence>
<dbReference type="AlphaFoldDB" id="A0A0G0U001"/>
<feature type="modified residue" description="4-aspartylphosphate" evidence="2">
    <location>
        <position position="62"/>
    </location>
</feature>
<organism evidence="4 5">
    <name type="scientific">Candidatus Daviesbacteria bacterium GW2011_GWA2_40_9</name>
    <dbReference type="NCBI Taxonomy" id="1618424"/>
    <lineage>
        <taxon>Bacteria</taxon>
        <taxon>Candidatus Daviesiibacteriota</taxon>
    </lineage>
</organism>
<evidence type="ECO:0000313" key="5">
    <source>
        <dbReference type="Proteomes" id="UP000034601"/>
    </source>
</evidence>
<dbReference type="PANTHER" id="PTHR44591:SF3">
    <property type="entry name" value="RESPONSE REGULATORY DOMAIN-CONTAINING PROTEIN"/>
    <property type="match status" value="1"/>
</dbReference>
<dbReference type="Gene3D" id="3.40.50.2300">
    <property type="match status" value="1"/>
</dbReference>
<dbReference type="InterPro" id="IPR050595">
    <property type="entry name" value="Bact_response_regulator"/>
</dbReference>
<dbReference type="EMBL" id="LCAB01000012">
    <property type="protein sequence ID" value="KKR82479.1"/>
    <property type="molecule type" value="Genomic_DNA"/>
</dbReference>
<protein>
    <submittedName>
        <fullName evidence="4">Response regulator receiver protein</fullName>
    </submittedName>
</protein>
<evidence type="ECO:0000256" key="2">
    <source>
        <dbReference type="PROSITE-ProRule" id="PRU00169"/>
    </source>
</evidence>
<evidence type="ECO:0000313" key="4">
    <source>
        <dbReference type="EMBL" id="KKR82479.1"/>
    </source>
</evidence>
<accession>A0A0G0U001</accession>
<dbReference type="Proteomes" id="UP000034601">
    <property type="component" value="Unassembled WGS sequence"/>
</dbReference>
<proteinExistence type="predicted"/>